<reference evidence="2 5" key="2">
    <citation type="submission" date="2018-01" db="EMBL/GenBank/DDBJ databases">
        <title>Species boundaries and ecological features among Paraburkholderia terrae DSMZ17804T, P. hospita DSMZ17164T and P. caribensis DSMZ13236T.</title>
        <authorList>
            <person name="Pratama A.A."/>
        </authorList>
    </citation>
    <scope>NUCLEOTIDE SEQUENCE [LARGE SCALE GENOMIC DNA]</scope>
    <source>
        <strain evidence="2 5">DSM 17164</strain>
    </source>
</reference>
<dbReference type="EMBL" id="CP026107">
    <property type="protein sequence ID" value="AUT74496.1"/>
    <property type="molecule type" value="Genomic_DNA"/>
</dbReference>
<dbReference type="GeneID" id="55534552"/>
<evidence type="ECO:0000313" key="3">
    <source>
        <dbReference type="EMBL" id="EIN01671.1"/>
    </source>
</evidence>
<dbReference type="Proteomes" id="UP000236649">
    <property type="component" value="Chromosome 3"/>
</dbReference>
<sequence>MRIFVSSSFEDLKEHRAAAIRVLRQLGHEVLAMEDLVAAASTPLNKVLEMVDRSDAYVGLFGWRYGYVPGAGSKRKGNKTDNVPSADSIADGETSITHFEYLRALEREIPVMAFLLDEQYPWPPQLIDGFDAARPQAQPNTKKIRALREKLQLERIVSWFTTPTDLEARVGTAVTMAGLTRQLNLEEAQLLPSEAGVASDSSAAEGIKNAIIAAGDTGRALKIDLATSWWSTRLYLIAALASCFTHVQRILVVDSRPTDNPGQSTAAVHDSSVLRDERFVGQLSINAILTTLEPPVIATSTFLTSMQGRHLINDDMAVGIDQLVVEWARAFKDTIGNHINERATKVDLTAERLRRRFGDAMLQQPIRIADLRRASEVDILRLLDYPNDFVPVITRVAGKSKLTYFERVDLVDKVALNARLARSYLEELLDRARIR</sequence>
<dbReference type="EMBL" id="AKAU01000054">
    <property type="protein sequence ID" value="EIN01671.1"/>
    <property type="molecule type" value="Genomic_DNA"/>
</dbReference>
<gene>
    <name evidence="2" type="ORF">C2L64_40335</name>
    <name evidence="3" type="ORF">WQE_07677</name>
</gene>
<feature type="domain" description="DUF4062" evidence="1">
    <location>
        <begin position="2"/>
        <end position="104"/>
    </location>
</feature>
<dbReference type="Proteomes" id="UP000004980">
    <property type="component" value="Unassembled WGS sequence"/>
</dbReference>
<dbReference type="AlphaFoldDB" id="A0AAN1JI94"/>
<dbReference type="RefSeq" id="WP_007579338.1">
    <property type="nucleotide sequence ID" value="NZ_AKAU01000054.1"/>
</dbReference>
<dbReference type="KEGG" id="phs:C2L64_40335"/>
<name>A0AAN1JI94_9BURK</name>
<accession>A0AAN1JI94</accession>
<protein>
    <submittedName>
        <fullName evidence="2">DUF4062 domain-containing protein</fullName>
    </submittedName>
</protein>
<reference evidence="3 4" key="1">
    <citation type="journal article" date="2012" name="J. Bacteriol.">
        <title>Draft Genome Sequence of the Soil Bacterium Burkholderia terrae Strain BS001, Which Interacts with Fungal Surface Structures.</title>
        <authorList>
            <person name="Nazir R."/>
            <person name="Hansen M.A."/>
            <person name="Sorensen S."/>
            <person name="van Elsas J.D."/>
        </authorList>
    </citation>
    <scope>NUCLEOTIDE SEQUENCE [LARGE SCALE GENOMIC DNA]</scope>
    <source>
        <strain evidence="3 4">BS001</strain>
    </source>
</reference>
<keyword evidence="4" id="KW-1185">Reference proteome</keyword>
<proteinExistence type="predicted"/>
<evidence type="ECO:0000259" key="1">
    <source>
        <dbReference type="Pfam" id="PF13271"/>
    </source>
</evidence>
<dbReference type="InterPro" id="IPR025139">
    <property type="entry name" value="DUF4062"/>
</dbReference>
<evidence type="ECO:0000313" key="2">
    <source>
        <dbReference type="EMBL" id="AUT74496.1"/>
    </source>
</evidence>
<organism evidence="2 5">
    <name type="scientific">Paraburkholderia hospita</name>
    <dbReference type="NCBI Taxonomy" id="169430"/>
    <lineage>
        <taxon>Bacteria</taxon>
        <taxon>Pseudomonadati</taxon>
        <taxon>Pseudomonadota</taxon>
        <taxon>Betaproteobacteria</taxon>
        <taxon>Burkholderiales</taxon>
        <taxon>Burkholderiaceae</taxon>
        <taxon>Paraburkholderia</taxon>
    </lineage>
</organism>
<evidence type="ECO:0000313" key="5">
    <source>
        <dbReference type="Proteomes" id="UP000236649"/>
    </source>
</evidence>
<evidence type="ECO:0000313" key="4">
    <source>
        <dbReference type="Proteomes" id="UP000004980"/>
    </source>
</evidence>
<dbReference type="Pfam" id="PF13271">
    <property type="entry name" value="DUF4062"/>
    <property type="match status" value="1"/>
</dbReference>